<organism evidence="2 3">
    <name type="scientific">Auxenochlorella protothecoides</name>
    <name type="common">Green microalga</name>
    <name type="synonym">Chlorella protothecoides</name>
    <dbReference type="NCBI Taxonomy" id="3075"/>
    <lineage>
        <taxon>Eukaryota</taxon>
        <taxon>Viridiplantae</taxon>
        <taxon>Chlorophyta</taxon>
        <taxon>core chlorophytes</taxon>
        <taxon>Trebouxiophyceae</taxon>
        <taxon>Chlorellales</taxon>
        <taxon>Chlorellaceae</taxon>
        <taxon>Auxenochlorella</taxon>
    </lineage>
</organism>
<feature type="region of interest" description="Disordered" evidence="1">
    <location>
        <begin position="249"/>
        <end position="300"/>
    </location>
</feature>
<dbReference type="OrthoDB" id="514993at2759"/>
<dbReference type="InterPro" id="IPR015797">
    <property type="entry name" value="NUDIX_hydrolase-like_dom_sf"/>
</dbReference>
<protein>
    <recommendedName>
        <fullName evidence="4">Nudix hydrolase domain-containing protein</fullName>
    </recommendedName>
</protein>
<proteinExistence type="predicted"/>
<reference evidence="2 3" key="1">
    <citation type="journal article" date="2014" name="BMC Genomics">
        <title>Oil accumulation mechanisms of the oleaginous microalga Chlorella protothecoides revealed through its genome, transcriptomes, and proteomes.</title>
        <authorList>
            <person name="Gao C."/>
            <person name="Wang Y."/>
            <person name="Shen Y."/>
            <person name="Yan D."/>
            <person name="He X."/>
            <person name="Dai J."/>
            <person name="Wu Q."/>
        </authorList>
    </citation>
    <scope>NUCLEOTIDE SEQUENCE [LARGE SCALE GENOMIC DNA]</scope>
    <source>
        <strain evidence="2 3">0710</strain>
    </source>
</reference>
<evidence type="ECO:0008006" key="4">
    <source>
        <dbReference type="Google" id="ProtNLM"/>
    </source>
</evidence>
<evidence type="ECO:0000313" key="3">
    <source>
        <dbReference type="Proteomes" id="UP000028924"/>
    </source>
</evidence>
<dbReference type="RefSeq" id="XP_011397192.1">
    <property type="nucleotide sequence ID" value="XM_011398890.1"/>
</dbReference>
<dbReference type="STRING" id="3075.A0A087SF01"/>
<dbReference type="Proteomes" id="UP000028924">
    <property type="component" value="Unassembled WGS sequence"/>
</dbReference>
<sequence>MPRAPGPSPSSPYFTRSKVVNDYKAAGVLPIALYEDRILVLLGAELERTGPKGKYLKYLWRDFGGQREACDEDSAATAARECSEETLGLLASCGVDAGAVAAAAAARAATLRDGARSVRVVHALRRGAYHMFVVQVPYVTALMFRLASDQNAATAAVAGAEKTAFAWVPLHDLLRAVARAAPAYHLTCRGAVCGGRGTPPCGPAGVRAFPLHPCFANSLRRAWWEGGLRRLALRWPLCCGGDGEPACGGRNGNGPEDKHNESLTQPALVPTPVPKDQMANPPVAGSPAPPDTPCSSESTNMRGRLNSLVHCLAQADVAAALEPLREATRRPLPARSSGHAARHGQRLGWTMEAWPLLTAAPPVRKKLSRRQRLVRKRRRRVRDAGGHS</sequence>
<keyword evidence="3" id="KW-1185">Reference proteome</keyword>
<evidence type="ECO:0000256" key="1">
    <source>
        <dbReference type="SAM" id="MobiDB-lite"/>
    </source>
</evidence>
<dbReference type="Gene3D" id="3.90.79.10">
    <property type="entry name" value="Nucleoside Triphosphate Pyrophosphohydrolase"/>
    <property type="match status" value="1"/>
</dbReference>
<gene>
    <name evidence="2" type="ORF">F751_5147</name>
</gene>
<evidence type="ECO:0000313" key="2">
    <source>
        <dbReference type="EMBL" id="KFM24305.1"/>
    </source>
</evidence>
<dbReference type="SUPFAM" id="SSF55811">
    <property type="entry name" value="Nudix"/>
    <property type="match status" value="1"/>
</dbReference>
<feature type="compositionally biased region" description="Basic residues" evidence="1">
    <location>
        <begin position="365"/>
        <end position="381"/>
    </location>
</feature>
<accession>A0A087SF01</accession>
<dbReference type="GeneID" id="23616538"/>
<dbReference type="eggNOG" id="ENOG502T0WV">
    <property type="taxonomic scope" value="Eukaryota"/>
</dbReference>
<dbReference type="KEGG" id="apro:F751_5147"/>
<dbReference type="AlphaFoldDB" id="A0A087SF01"/>
<dbReference type="EMBL" id="KL662106">
    <property type="protein sequence ID" value="KFM24305.1"/>
    <property type="molecule type" value="Genomic_DNA"/>
</dbReference>
<name>A0A087SF01_AUXPR</name>
<feature type="region of interest" description="Disordered" evidence="1">
    <location>
        <begin position="365"/>
        <end position="388"/>
    </location>
</feature>